<reference evidence="1" key="1">
    <citation type="submission" date="2021-11" db="EMBL/GenBank/DDBJ databases">
        <title>Purpureocillium_takamizusanense_genome.</title>
        <authorList>
            <person name="Nguyen N.-H."/>
        </authorList>
    </citation>
    <scope>NUCLEOTIDE SEQUENCE</scope>
    <source>
        <strain evidence="1">PT3</strain>
    </source>
</reference>
<evidence type="ECO:0000313" key="2">
    <source>
        <dbReference type="Proteomes" id="UP000829364"/>
    </source>
</evidence>
<organism evidence="1 2">
    <name type="scientific">Purpureocillium takamizusanense</name>
    <dbReference type="NCBI Taxonomy" id="2060973"/>
    <lineage>
        <taxon>Eukaryota</taxon>
        <taxon>Fungi</taxon>
        <taxon>Dikarya</taxon>
        <taxon>Ascomycota</taxon>
        <taxon>Pezizomycotina</taxon>
        <taxon>Sordariomycetes</taxon>
        <taxon>Hypocreomycetidae</taxon>
        <taxon>Hypocreales</taxon>
        <taxon>Ophiocordycipitaceae</taxon>
        <taxon>Purpureocillium</taxon>
    </lineage>
</organism>
<sequence>MFGCLPDGSQSHGSRRGITCHRVNWTHSAMRRASRHRHGDAEVHRDRCRFAVPHAHTKEPAALVSGFDHRPSTNVSTLPEHGGRFANSLRSLCYASLRMHLHVQPSLVPAQSCRMPTLTRLVVCL</sequence>
<gene>
    <name evidence="1" type="ORF">JDV02_008825</name>
</gene>
<dbReference type="AlphaFoldDB" id="A0A9Q8VEU3"/>
<proteinExistence type="predicted"/>
<name>A0A9Q8VEU3_9HYPO</name>
<dbReference type="RefSeq" id="XP_047846464.1">
    <property type="nucleotide sequence ID" value="XM_047990457.1"/>
</dbReference>
<dbReference type="KEGG" id="ptkz:JDV02_008825"/>
<keyword evidence="2" id="KW-1185">Reference proteome</keyword>
<accession>A0A9Q8VEU3</accession>
<dbReference type="EMBL" id="CP086362">
    <property type="protein sequence ID" value="UNI22983.1"/>
    <property type="molecule type" value="Genomic_DNA"/>
</dbReference>
<dbReference type="Proteomes" id="UP000829364">
    <property type="component" value="Chromosome 9"/>
</dbReference>
<dbReference type="GeneID" id="72070770"/>
<evidence type="ECO:0000313" key="1">
    <source>
        <dbReference type="EMBL" id="UNI22983.1"/>
    </source>
</evidence>
<protein>
    <submittedName>
        <fullName evidence="1">Uncharacterized protein</fullName>
    </submittedName>
</protein>